<comment type="catalytic activity">
    <reaction evidence="11">
        <text>ATP + H2O = ADP + phosphate + H(+)</text>
        <dbReference type="Rhea" id="RHEA:13065"/>
        <dbReference type="ChEBI" id="CHEBI:15377"/>
        <dbReference type="ChEBI" id="CHEBI:15378"/>
        <dbReference type="ChEBI" id="CHEBI:30616"/>
        <dbReference type="ChEBI" id="CHEBI:43474"/>
        <dbReference type="ChEBI" id="CHEBI:456216"/>
        <dbReference type="EC" id="5.6.2.4"/>
    </reaction>
</comment>
<evidence type="ECO:0000256" key="12">
    <source>
        <dbReference type="PROSITE-ProRule" id="PRU00560"/>
    </source>
</evidence>
<proteinExistence type="inferred from homology"/>
<protein>
    <recommendedName>
        <fullName evidence="9">DNA 3'-5' helicase</fullName>
        <ecNumber evidence="9">5.6.2.4</ecNumber>
    </recommendedName>
    <alternativeName>
        <fullName evidence="10">DNA 3'-5' helicase II</fullName>
    </alternativeName>
</protein>
<comment type="catalytic activity">
    <reaction evidence="8">
        <text>Couples ATP hydrolysis with the unwinding of duplex DNA by translocating in the 3'-5' direction.</text>
        <dbReference type="EC" id="5.6.2.4"/>
    </reaction>
</comment>
<gene>
    <name evidence="16" type="primary">pcrA_1</name>
    <name evidence="16" type="ORF">Pan189_14250</name>
</gene>
<evidence type="ECO:0000256" key="11">
    <source>
        <dbReference type="ARBA" id="ARBA00048988"/>
    </source>
</evidence>
<evidence type="ECO:0000256" key="9">
    <source>
        <dbReference type="ARBA" id="ARBA00034808"/>
    </source>
</evidence>
<comment type="similarity">
    <text evidence="1">Belongs to the helicase family. UvrD subfamily.</text>
</comment>
<dbReference type="InterPro" id="IPR014016">
    <property type="entry name" value="UvrD-like_ATP-bd"/>
</dbReference>
<dbReference type="Gene3D" id="3.40.50.300">
    <property type="entry name" value="P-loop containing nucleotide triphosphate hydrolases"/>
    <property type="match status" value="2"/>
</dbReference>
<reference evidence="16 17" key="1">
    <citation type="submission" date="2019-02" db="EMBL/GenBank/DDBJ databases">
        <title>Deep-cultivation of Planctomycetes and their phenomic and genomic characterization uncovers novel biology.</title>
        <authorList>
            <person name="Wiegand S."/>
            <person name="Jogler M."/>
            <person name="Boedeker C."/>
            <person name="Pinto D."/>
            <person name="Vollmers J."/>
            <person name="Rivas-Marin E."/>
            <person name="Kohn T."/>
            <person name="Peeters S.H."/>
            <person name="Heuer A."/>
            <person name="Rast P."/>
            <person name="Oberbeckmann S."/>
            <person name="Bunk B."/>
            <person name="Jeske O."/>
            <person name="Meyerdierks A."/>
            <person name="Storesund J.E."/>
            <person name="Kallscheuer N."/>
            <person name="Luecker S."/>
            <person name="Lage O.M."/>
            <person name="Pohl T."/>
            <person name="Merkel B.J."/>
            <person name="Hornburger P."/>
            <person name="Mueller R.-W."/>
            <person name="Bruemmer F."/>
            <person name="Labrenz M."/>
            <person name="Spormann A.M."/>
            <person name="Op den Camp H."/>
            <person name="Overmann J."/>
            <person name="Amann R."/>
            <person name="Jetten M.S.M."/>
            <person name="Mascher T."/>
            <person name="Medema M.H."/>
            <person name="Devos D.P."/>
            <person name="Kaster A.-K."/>
            <person name="Ovreas L."/>
            <person name="Rohde M."/>
            <person name="Galperin M.Y."/>
            <person name="Jogler C."/>
        </authorList>
    </citation>
    <scope>NUCLEOTIDE SEQUENCE [LARGE SCALE GENOMIC DNA]</scope>
    <source>
        <strain evidence="16 17">Pan189</strain>
    </source>
</reference>
<evidence type="ECO:0000259" key="14">
    <source>
        <dbReference type="PROSITE" id="PS51198"/>
    </source>
</evidence>
<dbReference type="GO" id="GO:0003677">
    <property type="term" value="F:DNA binding"/>
    <property type="evidence" value="ECO:0007669"/>
    <property type="project" value="UniProtKB-KW"/>
</dbReference>
<dbReference type="GO" id="GO:0000725">
    <property type="term" value="P:recombinational repair"/>
    <property type="evidence" value="ECO:0007669"/>
    <property type="project" value="TreeGrafter"/>
</dbReference>
<dbReference type="InterPro" id="IPR000212">
    <property type="entry name" value="DNA_helicase_UvrD/REP"/>
</dbReference>
<dbReference type="AlphaFoldDB" id="A0A517QZJ7"/>
<evidence type="ECO:0000313" key="17">
    <source>
        <dbReference type="Proteomes" id="UP000317318"/>
    </source>
</evidence>
<evidence type="ECO:0000259" key="15">
    <source>
        <dbReference type="PROSITE" id="PS51217"/>
    </source>
</evidence>
<evidence type="ECO:0000256" key="7">
    <source>
        <dbReference type="ARBA" id="ARBA00023235"/>
    </source>
</evidence>
<evidence type="ECO:0000256" key="6">
    <source>
        <dbReference type="ARBA" id="ARBA00023125"/>
    </source>
</evidence>
<name>A0A517QZJ7_9PLAN</name>
<evidence type="ECO:0000256" key="2">
    <source>
        <dbReference type="ARBA" id="ARBA00022741"/>
    </source>
</evidence>
<dbReference type="CDD" id="cd18807">
    <property type="entry name" value="SF1_C_UvrD"/>
    <property type="match status" value="1"/>
</dbReference>
<dbReference type="OrthoDB" id="9810135at2"/>
<dbReference type="InterPro" id="IPR013986">
    <property type="entry name" value="DExx_box_DNA_helicase_dom_sf"/>
</dbReference>
<dbReference type="KEGG" id="svp:Pan189_14250"/>
<evidence type="ECO:0000256" key="4">
    <source>
        <dbReference type="ARBA" id="ARBA00022806"/>
    </source>
</evidence>
<feature type="domain" description="UvrD-like helicase ATP-binding" evidence="14">
    <location>
        <begin position="21"/>
        <end position="301"/>
    </location>
</feature>
<feature type="compositionally biased region" description="Basic and acidic residues" evidence="13">
    <location>
        <begin position="694"/>
        <end position="703"/>
    </location>
</feature>
<dbReference type="PANTHER" id="PTHR11070">
    <property type="entry name" value="UVRD / RECB / PCRA DNA HELICASE FAMILY MEMBER"/>
    <property type="match status" value="1"/>
</dbReference>
<dbReference type="FunFam" id="1.10.486.10:FF:000003">
    <property type="entry name" value="ATP-dependent DNA helicase"/>
    <property type="match status" value="1"/>
</dbReference>
<dbReference type="GO" id="GO:0033202">
    <property type="term" value="C:DNA helicase complex"/>
    <property type="evidence" value="ECO:0007669"/>
    <property type="project" value="TreeGrafter"/>
</dbReference>
<keyword evidence="6" id="KW-0238">DNA-binding</keyword>
<keyword evidence="2 12" id="KW-0547">Nucleotide-binding</keyword>
<feature type="domain" description="UvrD-like helicase C-terminal" evidence="15">
    <location>
        <begin position="302"/>
        <end position="577"/>
    </location>
</feature>
<evidence type="ECO:0000256" key="1">
    <source>
        <dbReference type="ARBA" id="ARBA00009922"/>
    </source>
</evidence>
<dbReference type="GO" id="GO:0043138">
    <property type="term" value="F:3'-5' DNA helicase activity"/>
    <property type="evidence" value="ECO:0007669"/>
    <property type="project" value="UniProtKB-EC"/>
</dbReference>
<feature type="region of interest" description="Disordered" evidence="13">
    <location>
        <begin position="654"/>
        <end position="718"/>
    </location>
</feature>
<dbReference type="PROSITE" id="PS51217">
    <property type="entry name" value="UVRD_HELICASE_CTER"/>
    <property type="match status" value="1"/>
</dbReference>
<evidence type="ECO:0000256" key="13">
    <source>
        <dbReference type="SAM" id="MobiDB-lite"/>
    </source>
</evidence>
<dbReference type="Pfam" id="PF13361">
    <property type="entry name" value="UvrD_C"/>
    <property type="match status" value="1"/>
</dbReference>
<dbReference type="Proteomes" id="UP000317318">
    <property type="component" value="Chromosome"/>
</dbReference>
<keyword evidence="7" id="KW-0413">Isomerase</keyword>
<dbReference type="Gene3D" id="1.10.486.10">
    <property type="entry name" value="PCRA, domain 4"/>
    <property type="match status" value="1"/>
</dbReference>
<dbReference type="Pfam" id="PF00580">
    <property type="entry name" value="UvrD-helicase"/>
    <property type="match status" value="1"/>
</dbReference>
<sequence>MKNSDNGFDAADAAVAGSGANDLTEPQNAAVEHFEGPLLVLAGPGSGKTRVITRRIARLVERGVDPREILAITFTNKAAGEMGTRVQQLLPGAYVWVSTFHRFCARLLRKRPEAVGLKTNFSIYDTADQQQLMKQVLRDLDIDATHYSPRKLLHQIGHAKNAMITAETYARQFNDRVGDHMQSVTAKVYPAYQRALLDANAVDFDDLLLHVVMLLSENEEIRSDLDNRFKFVLVDEYQDTNTAQYTIVRALAQDEPHVCVTGDPDQSIYGWRGAKIENILKFERDYPDATTIRLEDNFRSTKSILKAADDLIAHNVHRKKKVLRTQNDDGRDVTRMRLRDGKAEAEAIAERIVDAHREEGRPYSDIAIFYRVNALSREIERALGRQKIPYQVAAGTAFYDRAEVKDVLGYLRLIANPDDVVAFRRIVNKPKRAIGDKTQQRVTSWAEEQRVDAVEASRHAEQIKSLSKRAATSVKKFGALIDALDEHAEGPVGELMKQVLDQTGYAEELKNEDSEESMQRLANVEELLTAACEYDREAGEEGSLPGFLEQTSLTNETDTVDEEAGKVTLMTLHAAKGLEFPVVFVVAVEQMLLPHERSLKSHSIMELEEERRLLFVGITRAMEELTLSHVERREFRGRPTLAVPSEFLSEMNLEVDDRVSDPGRGGPAAAEEWENHSDFDDFAFGDASEETENSNEKIEESPKAKPSQGQPKVGGLTTGAALLGGGTSQQAELRAGFAVGDKVRHPRYGTGIVVETDGFARNRRVTVEFEDSQDRATFVADKSPLQPIGLRP</sequence>
<feature type="binding site" evidence="12">
    <location>
        <begin position="42"/>
        <end position="49"/>
    </location>
    <ligand>
        <name>ATP</name>
        <dbReference type="ChEBI" id="CHEBI:30616"/>
    </ligand>
</feature>
<dbReference type="GO" id="GO:0016887">
    <property type="term" value="F:ATP hydrolysis activity"/>
    <property type="evidence" value="ECO:0007669"/>
    <property type="project" value="RHEA"/>
</dbReference>
<evidence type="ECO:0000256" key="10">
    <source>
        <dbReference type="ARBA" id="ARBA00034923"/>
    </source>
</evidence>
<dbReference type="RefSeq" id="WP_145363208.1">
    <property type="nucleotide sequence ID" value="NZ_CP036268.1"/>
</dbReference>
<dbReference type="InterPro" id="IPR014017">
    <property type="entry name" value="DNA_helicase_UvrD-like_C"/>
</dbReference>
<organism evidence="16 17">
    <name type="scientific">Stratiformator vulcanicus</name>
    <dbReference type="NCBI Taxonomy" id="2527980"/>
    <lineage>
        <taxon>Bacteria</taxon>
        <taxon>Pseudomonadati</taxon>
        <taxon>Planctomycetota</taxon>
        <taxon>Planctomycetia</taxon>
        <taxon>Planctomycetales</taxon>
        <taxon>Planctomycetaceae</taxon>
        <taxon>Stratiformator</taxon>
    </lineage>
</organism>
<dbReference type="Gene3D" id="1.10.10.160">
    <property type="match status" value="1"/>
</dbReference>
<dbReference type="EC" id="5.6.2.4" evidence="9"/>
<dbReference type="EMBL" id="CP036268">
    <property type="protein sequence ID" value="QDT37059.1"/>
    <property type="molecule type" value="Genomic_DNA"/>
</dbReference>
<evidence type="ECO:0000313" key="16">
    <source>
        <dbReference type="EMBL" id="QDT37059.1"/>
    </source>
</evidence>
<keyword evidence="5 12" id="KW-0067">ATP-binding</keyword>
<evidence type="ECO:0000256" key="5">
    <source>
        <dbReference type="ARBA" id="ARBA00022840"/>
    </source>
</evidence>
<evidence type="ECO:0000256" key="3">
    <source>
        <dbReference type="ARBA" id="ARBA00022801"/>
    </source>
</evidence>
<dbReference type="SUPFAM" id="SSF52540">
    <property type="entry name" value="P-loop containing nucleoside triphosphate hydrolases"/>
    <property type="match status" value="1"/>
</dbReference>
<dbReference type="GO" id="GO:0005524">
    <property type="term" value="F:ATP binding"/>
    <property type="evidence" value="ECO:0007669"/>
    <property type="project" value="UniProtKB-UniRule"/>
</dbReference>
<keyword evidence="4 12" id="KW-0347">Helicase</keyword>
<keyword evidence="17" id="KW-1185">Reference proteome</keyword>
<dbReference type="GO" id="GO:0005829">
    <property type="term" value="C:cytosol"/>
    <property type="evidence" value="ECO:0007669"/>
    <property type="project" value="TreeGrafter"/>
</dbReference>
<evidence type="ECO:0000256" key="8">
    <source>
        <dbReference type="ARBA" id="ARBA00034617"/>
    </source>
</evidence>
<dbReference type="InterPro" id="IPR027417">
    <property type="entry name" value="P-loop_NTPase"/>
</dbReference>
<keyword evidence="3 12" id="KW-0378">Hydrolase</keyword>
<dbReference type="CDD" id="cd17932">
    <property type="entry name" value="DEXQc_UvrD"/>
    <property type="match status" value="1"/>
</dbReference>
<dbReference type="PANTHER" id="PTHR11070:SF2">
    <property type="entry name" value="ATP-DEPENDENT DNA HELICASE SRS2"/>
    <property type="match status" value="1"/>
</dbReference>
<dbReference type="PROSITE" id="PS51198">
    <property type="entry name" value="UVRD_HELICASE_ATP_BIND"/>
    <property type="match status" value="1"/>
</dbReference>
<feature type="compositionally biased region" description="Acidic residues" evidence="13">
    <location>
        <begin position="680"/>
        <end position="693"/>
    </location>
</feature>
<accession>A0A517QZJ7</accession>